<dbReference type="Proteomes" id="UP000029120">
    <property type="component" value="Chromosome 7"/>
</dbReference>
<evidence type="ECO:0000313" key="1">
    <source>
        <dbReference type="EMBL" id="KFK29341.1"/>
    </source>
</evidence>
<dbReference type="Gramene" id="KFK29341">
    <property type="protein sequence ID" value="KFK29341"/>
    <property type="gene ID" value="AALP_AA7G121200"/>
</dbReference>
<organism evidence="1 2">
    <name type="scientific">Arabis alpina</name>
    <name type="common">Alpine rock-cress</name>
    <dbReference type="NCBI Taxonomy" id="50452"/>
    <lineage>
        <taxon>Eukaryota</taxon>
        <taxon>Viridiplantae</taxon>
        <taxon>Streptophyta</taxon>
        <taxon>Embryophyta</taxon>
        <taxon>Tracheophyta</taxon>
        <taxon>Spermatophyta</taxon>
        <taxon>Magnoliopsida</taxon>
        <taxon>eudicotyledons</taxon>
        <taxon>Gunneridae</taxon>
        <taxon>Pentapetalae</taxon>
        <taxon>rosids</taxon>
        <taxon>malvids</taxon>
        <taxon>Brassicales</taxon>
        <taxon>Brassicaceae</taxon>
        <taxon>Arabideae</taxon>
        <taxon>Arabis</taxon>
    </lineage>
</organism>
<evidence type="ECO:0000313" key="2">
    <source>
        <dbReference type="Proteomes" id="UP000029120"/>
    </source>
</evidence>
<accession>A0A087GHI9</accession>
<dbReference type="AlphaFoldDB" id="A0A087GHI9"/>
<reference evidence="2" key="1">
    <citation type="journal article" date="2015" name="Nat. Plants">
        <title>Genome expansion of Arabis alpina linked with retrotransposition and reduced symmetric DNA methylation.</title>
        <authorList>
            <person name="Willing E.M."/>
            <person name="Rawat V."/>
            <person name="Mandakova T."/>
            <person name="Maumus F."/>
            <person name="James G.V."/>
            <person name="Nordstroem K.J."/>
            <person name="Becker C."/>
            <person name="Warthmann N."/>
            <person name="Chica C."/>
            <person name="Szarzynska B."/>
            <person name="Zytnicki M."/>
            <person name="Albani M.C."/>
            <person name="Kiefer C."/>
            <person name="Bergonzi S."/>
            <person name="Castaings L."/>
            <person name="Mateos J.L."/>
            <person name="Berns M.C."/>
            <person name="Bujdoso N."/>
            <person name="Piofczyk T."/>
            <person name="de Lorenzo L."/>
            <person name="Barrero-Sicilia C."/>
            <person name="Mateos I."/>
            <person name="Piednoel M."/>
            <person name="Hagmann J."/>
            <person name="Chen-Min-Tao R."/>
            <person name="Iglesias-Fernandez R."/>
            <person name="Schuster S.C."/>
            <person name="Alonso-Blanco C."/>
            <person name="Roudier F."/>
            <person name="Carbonero P."/>
            <person name="Paz-Ares J."/>
            <person name="Davis S.J."/>
            <person name="Pecinka A."/>
            <person name="Quesneville H."/>
            <person name="Colot V."/>
            <person name="Lysak M.A."/>
            <person name="Weigel D."/>
            <person name="Coupland G."/>
            <person name="Schneeberger K."/>
        </authorList>
    </citation>
    <scope>NUCLEOTIDE SEQUENCE [LARGE SCALE GENOMIC DNA]</scope>
    <source>
        <strain evidence="2">cv. Pajares</strain>
    </source>
</reference>
<name>A0A087GHI9_ARAAL</name>
<gene>
    <name evidence="1" type="ordered locus">AALP_Aa7g121200</name>
</gene>
<keyword evidence="2" id="KW-1185">Reference proteome</keyword>
<sequence>MFDLMAIASEPILPPARDSAKSSGSSLASAYNSSIKLELIFGSLWRPPPESSVYSSWSKSNDMVCTWQLSLLPKSLSSGSLEFRSYVVGDDAFWHNLESRWLNREWEFWLEQLRQNHVCEIIDLICFDLAQVEMIDHINDLLIFSHIVEIASCLE</sequence>
<dbReference type="EMBL" id="CM002875">
    <property type="protein sequence ID" value="KFK29341.1"/>
    <property type="molecule type" value="Genomic_DNA"/>
</dbReference>
<proteinExistence type="predicted"/>
<protein>
    <submittedName>
        <fullName evidence="1">Uncharacterized protein</fullName>
    </submittedName>
</protein>